<dbReference type="PANTHER" id="PTHR21553">
    <property type="entry name" value="ALMS1-RELATED"/>
    <property type="match status" value="1"/>
</dbReference>
<dbReference type="GO" id="GO:0008017">
    <property type="term" value="F:microtubule binding"/>
    <property type="evidence" value="ECO:0007669"/>
    <property type="project" value="TreeGrafter"/>
</dbReference>
<evidence type="ECO:0000256" key="2">
    <source>
        <dbReference type="ARBA" id="ARBA00022490"/>
    </source>
</evidence>
<keyword evidence="7" id="KW-1185">Reference proteome</keyword>
<dbReference type="GO" id="GO:0046599">
    <property type="term" value="P:regulation of centriole replication"/>
    <property type="evidence" value="ECO:0007669"/>
    <property type="project" value="TreeGrafter"/>
</dbReference>
<dbReference type="EMBL" id="CAJRST010039999">
    <property type="protein sequence ID" value="CAG6016904.1"/>
    <property type="molecule type" value="Genomic_DNA"/>
</dbReference>
<keyword evidence="3" id="KW-0206">Cytoskeleton</keyword>
<accession>A0A8S4BQK5</accession>
<dbReference type="Pfam" id="PF15309">
    <property type="entry name" value="ALMS_motif"/>
    <property type="match status" value="1"/>
</dbReference>
<dbReference type="AlphaFoldDB" id="A0A8S4BQK5"/>
<dbReference type="PANTHER" id="PTHR21553:SF24">
    <property type="entry name" value="(E2-INDEPENDENT) E3 UBIQUITIN-CONJUGATING ENZYME FATS"/>
    <property type="match status" value="1"/>
</dbReference>
<evidence type="ECO:0000259" key="5">
    <source>
        <dbReference type="Pfam" id="PF15309"/>
    </source>
</evidence>
<evidence type="ECO:0000256" key="3">
    <source>
        <dbReference type="ARBA" id="ARBA00023212"/>
    </source>
</evidence>
<protein>
    <submittedName>
        <fullName evidence="6">(Atlantic silverside) hypothetical protein</fullName>
    </submittedName>
</protein>
<organism evidence="6 7">
    <name type="scientific">Menidia menidia</name>
    <name type="common">Atlantic silverside</name>
    <dbReference type="NCBI Taxonomy" id="238744"/>
    <lineage>
        <taxon>Eukaryota</taxon>
        <taxon>Metazoa</taxon>
        <taxon>Chordata</taxon>
        <taxon>Craniata</taxon>
        <taxon>Vertebrata</taxon>
        <taxon>Euteleostomi</taxon>
        <taxon>Actinopterygii</taxon>
        <taxon>Neopterygii</taxon>
        <taxon>Teleostei</taxon>
        <taxon>Neoteleostei</taxon>
        <taxon>Acanthomorphata</taxon>
        <taxon>Ovalentaria</taxon>
        <taxon>Atherinomorphae</taxon>
        <taxon>Atheriniformes</taxon>
        <taxon>Atherinopsidae</taxon>
        <taxon>Menidiinae</taxon>
        <taxon>Menidia</taxon>
    </lineage>
</organism>
<dbReference type="GO" id="GO:0005829">
    <property type="term" value="C:cytosol"/>
    <property type="evidence" value="ECO:0007669"/>
    <property type="project" value="TreeGrafter"/>
</dbReference>
<dbReference type="GO" id="GO:0005814">
    <property type="term" value="C:centriole"/>
    <property type="evidence" value="ECO:0007669"/>
    <property type="project" value="TreeGrafter"/>
</dbReference>
<evidence type="ECO:0000256" key="1">
    <source>
        <dbReference type="ARBA" id="ARBA00004300"/>
    </source>
</evidence>
<sequence length="429" mass="48853">MRVSNYQPDMCRQNPTIFVPNDFRRAHSPADELATRDPGKRKVQLVQSKLSHKEQEVAGGSVIKMLFSKPSYRSCVHLEVPLRSISSVVFLDKSLCISLAELEKRRTGQTILYKSALSCNFGVPSSCTSTVDDIQTKTSEDYGRARVAMLRCTEHDVQEDSSGHSTVLFSKHERQKAVQTLHTRRVNSKTGDSHTQSHRASFELLSFKGPCASNVKAGRQRGNADEAAFSAQSNFRHGRHTFNLGQVESEAWSKQARSNKTNEGEEGGGRSAAPQTVATLDETCHYHFRLKKDSVGGPHKTLSLKEALELFRPDFISRSQGRVRRLEWRTRRRKALQDSNSDLVQSLKEDRGKQKKNYTTPDPLSNNLFKPRERSISGKEMQLRSRRIYNKLPEVTKKKEEERKRAVSKTNRLRAEVFKKRLLDQILQR</sequence>
<keyword evidence="2" id="KW-0963">Cytoplasm</keyword>
<feature type="domain" description="ALMS motif" evidence="5">
    <location>
        <begin position="300"/>
        <end position="429"/>
    </location>
</feature>
<dbReference type="InterPro" id="IPR029299">
    <property type="entry name" value="ALMS_motif"/>
</dbReference>
<name>A0A8S4BQK5_9TELE</name>
<evidence type="ECO:0000313" key="7">
    <source>
        <dbReference type="Proteomes" id="UP000677803"/>
    </source>
</evidence>
<evidence type="ECO:0000256" key="4">
    <source>
        <dbReference type="SAM" id="MobiDB-lite"/>
    </source>
</evidence>
<feature type="compositionally biased region" description="Polar residues" evidence="4">
    <location>
        <begin position="357"/>
        <end position="368"/>
    </location>
</feature>
<dbReference type="Proteomes" id="UP000677803">
    <property type="component" value="Unassembled WGS sequence"/>
</dbReference>
<feature type="region of interest" description="Disordered" evidence="4">
    <location>
        <begin position="335"/>
        <end position="368"/>
    </location>
</feature>
<comment type="subcellular location">
    <subcellularLocation>
        <location evidence="1">Cytoplasm</location>
        <location evidence="1">Cytoskeleton</location>
        <location evidence="1">Microtubule organizing center</location>
        <location evidence="1">Centrosome</location>
    </subcellularLocation>
</comment>
<dbReference type="OrthoDB" id="8899035at2759"/>
<reference evidence="6" key="1">
    <citation type="submission" date="2021-05" db="EMBL/GenBank/DDBJ databases">
        <authorList>
            <person name="Tigano A."/>
        </authorList>
    </citation>
    <scope>NUCLEOTIDE SEQUENCE</scope>
</reference>
<comment type="caution">
    <text evidence="6">The sequence shown here is derived from an EMBL/GenBank/DDBJ whole genome shotgun (WGS) entry which is preliminary data.</text>
</comment>
<evidence type="ECO:0000313" key="6">
    <source>
        <dbReference type="EMBL" id="CAG6016904.1"/>
    </source>
</evidence>
<proteinExistence type="predicted"/>
<feature type="region of interest" description="Disordered" evidence="4">
    <location>
        <begin position="246"/>
        <end position="274"/>
    </location>
</feature>
<dbReference type="GO" id="GO:0005813">
    <property type="term" value="C:centrosome"/>
    <property type="evidence" value="ECO:0007669"/>
    <property type="project" value="UniProtKB-SubCell"/>
</dbReference>
<gene>
    <name evidence="6" type="ORF">MMEN_LOCUS20514</name>
</gene>